<sequence length="411" mass="48059">MVGNVSSNHFVLGNFKHRYFNLLRNMCFFLLRYFLIYGFITITIPGSCFLVHKENSCRTIQTRNADTIISKTNLQATQIMEYHRRMLHNFMVLNYVARKMINLYKDRIPYEVNRVNLRSDIHDQTKYAGEDILNEKDMLKYKLWLSRNCNNHTGRYRRFSDASHERNQELDVINVTGYALYQHPYKFNRKVHLVPKHTARHILIDSVEKPRKNYEENYKTKNTKLKSIQFSPEASKNDIGIKDITDIALTTLSFLSFGMFVLQVLTCLTAEKLSANSIIFTHTATTNTVVEDEDIEEIRRRKRSPITIPLKQDIIAQKSLRFLQLLSNTSFVNYSCFKYLICENGDAMRNQLLDHAFWIPIWSVGITWITNYKQITGSNPHYSSHNMENLKAIITGALGKYSCEINFKNAC</sequence>
<keyword evidence="1" id="KW-0812">Transmembrane</keyword>
<proteinExistence type="predicted"/>
<keyword evidence="1" id="KW-0472">Membrane</keyword>
<evidence type="ECO:0000313" key="2">
    <source>
        <dbReference type="EMBL" id="JAD11313.1"/>
    </source>
</evidence>
<evidence type="ECO:0000256" key="1">
    <source>
        <dbReference type="SAM" id="Phobius"/>
    </source>
</evidence>
<keyword evidence="1" id="KW-1133">Transmembrane helix</keyword>
<reference evidence="2" key="2">
    <citation type="journal article" date="2015" name="Gigascience">
        <title>Reconstructing a comprehensive transcriptome assembly of a white-pupal translocated strain of the pest fruit fly Bactrocera cucurbitae.</title>
        <authorList>
            <person name="Sim S.B."/>
            <person name="Calla B."/>
            <person name="Hall B."/>
            <person name="DeRego T."/>
            <person name="Geib S.M."/>
        </authorList>
    </citation>
    <scope>NUCLEOTIDE SEQUENCE</scope>
</reference>
<feature type="transmembrane region" description="Helical" evidence="1">
    <location>
        <begin position="30"/>
        <end position="51"/>
    </location>
</feature>
<dbReference type="AlphaFoldDB" id="A0A0A1XLB2"/>
<name>A0A0A1XLB2_ZEUCU</name>
<accession>A0A0A1XLB2</accession>
<organism evidence="2">
    <name type="scientific">Zeugodacus cucurbitae</name>
    <name type="common">Melon fruit fly</name>
    <name type="synonym">Bactrocera cucurbitae</name>
    <dbReference type="NCBI Taxonomy" id="28588"/>
    <lineage>
        <taxon>Eukaryota</taxon>
        <taxon>Metazoa</taxon>
        <taxon>Ecdysozoa</taxon>
        <taxon>Arthropoda</taxon>
        <taxon>Hexapoda</taxon>
        <taxon>Insecta</taxon>
        <taxon>Pterygota</taxon>
        <taxon>Neoptera</taxon>
        <taxon>Endopterygota</taxon>
        <taxon>Diptera</taxon>
        <taxon>Brachycera</taxon>
        <taxon>Muscomorpha</taxon>
        <taxon>Tephritoidea</taxon>
        <taxon>Tephritidae</taxon>
        <taxon>Zeugodacus</taxon>
        <taxon>Zeugodacus</taxon>
    </lineage>
</organism>
<gene>
    <name evidence="2" type="primary">mutS_2</name>
    <name evidence="2" type="ORF">g.5466</name>
</gene>
<reference evidence="2" key="1">
    <citation type="submission" date="2014-11" db="EMBL/GenBank/DDBJ databases">
        <authorList>
            <person name="Geib S."/>
        </authorList>
    </citation>
    <scope>NUCLEOTIDE SEQUENCE</scope>
</reference>
<protein>
    <submittedName>
        <fullName evidence="2">DNA mismatch repair protein MutS</fullName>
    </submittedName>
</protein>
<dbReference type="EMBL" id="GBXI01002979">
    <property type="protein sequence ID" value="JAD11313.1"/>
    <property type="molecule type" value="Transcribed_RNA"/>
</dbReference>